<name>G2LLN7_CHLTF</name>
<organism evidence="7 8">
    <name type="scientific">Chloracidobacterium thermophilum (strain B)</name>
    <dbReference type="NCBI Taxonomy" id="981222"/>
    <lineage>
        <taxon>Bacteria</taxon>
        <taxon>Pseudomonadati</taxon>
        <taxon>Acidobacteriota</taxon>
        <taxon>Terriglobia</taxon>
        <taxon>Terriglobales</taxon>
        <taxon>Acidobacteriaceae</taxon>
        <taxon>Chloracidobacterium</taxon>
    </lineage>
</organism>
<dbReference type="Pfam" id="PF07494">
    <property type="entry name" value="Reg_prop"/>
    <property type="match status" value="4"/>
</dbReference>
<proteinExistence type="predicted"/>
<dbReference type="OrthoDB" id="9813394at2"/>
<dbReference type="InterPro" id="IPR036097">
    <property type="entry name" value="HisK_dim/P_sf"/>
</dbReference>
<accession>G2LLN7</accession>
<dbReference type="InterPro" id="IPR005467">
    <property type="entry name" value="His_kinase_dom"/>
</dbReference>
<evidence type="ECO:0000256" key="2">
    <source>
        <dbReference type="ARBA" id="ARBA00012438"/>
    </source>
</evidence>
<keyword evidence="5 7" id="KW-0418">Kinase</keyword>
<dbReference type="HOGENOM" id="CLU_000445_28_2_0"/>
<dbReference type="KEGG" id="ctm:Cabther_B0836"/>
<dbReference type="CDD" id="cd00082">
    <property type="entry name" value="HisKA"/>
    <property type="match status" value="1"/>
</dbReference>
<dbReference type="Gene3D" id="2.60.40.10">
    <property type="entry name" value="Immunoglobulins"/>
    <property type="match status" value="1"/>
</dbReference>
<dbReference type="PANTHER" id="PTHR43547">
    <property type="entry name" value="TWO-COMPONENT HISTIDINE KINASE"/>
    <property type="match status" value="1"/>
</dbReference>
<sequence length="1128" mass="126603">MQSRYGYFLGLCLCVWLALTGPVFGQATTWPHALRFHALRFQRFEHNQALSNLAVHTLVQDRFGLLWIGTEDGLNRYDGHSIKRYRHRPDDPGSLPTNSVRKLLVGSDGTLWLLLGDRTLCRYDWQQDRFVREPLDLPETSDWRLHVFTEDRQGHLWLAGRNTLLRYDPRTKASRSFTLPEVKPPATAPAHPLGIRALTIDQQGRFWVNVSFRLCRFHPETGSLAATEVSLDQNNPLLAHPNGYLYGAARVNGQLTLLEVSPETGQVVGRYPIEQQLTLAVAPQVNDLAVDGELLWLAINGIGVGRFNTRTKALDYAVYDRTNPRSLAGGEPLTILRDRSGVLWVGDRRQGLSLLTPYAAYFKTYRSDPNRPDHLSLSDDYIRGLCEDRAGNIWVGTQYGGLNCLVARTRTIRHFRHRPGDTASLAHDAVWAVLEDRQGQLWVGSRSGLQTFDPQRERFTTFPLPPNEAGQQPAVLALFEDVDGTLWIGSELHIFAIPPDRRRVTAPLAARLTETSLAGKIGEVQAFYRDAQGALWIGLDEGLLRLAPDGQTLRHFREELGKSVSGVPMVCSFLTDSAGRFWLATKGMGLLQYDPAHDRFQALTERDGLPHNNVYAVLEDRRGRLWMSTDDGIARYEPRTGKLRHYRAEEGLQGREFNRRAHLQTRSGIIFFGGTQGLTAFPPDELEDNPYPPPVVAFVQTGQQTRLVTAESPPVDIPRDERTVTLQLAALDFNAPQSNQYAYRVEGRDAGWRVLDRQSTLTLPDLSPGNWVIHVRASNNDGVWNEDGLRVRLYVQPPWWRTTWAYAGYFLVGTLLAWGGYRLRRDRTRLLMRTRVAQARLAAQTRAKQRQVKLSRQLAYKNRELIEANDRLRQLDEVKQRFTAMLVHDLKAPLASVKMLLELLKTLLGDSIDREIQEIMDNTARSAERTLQLIHEMLEVMRGEAGGLQLDLQETNLRTVLESALATILPLSRDKQQTVESELAADLPSLKADGPKLERALVNLLSNAVKYTPEGGCIWLKTKVIQGTGVERGRRFLVIEVSDTGIGIPETELPYIFDPYRQSTRGHAVGAGLGLAIVRNIIAAHGGNVTVRSQVGVGTTFWVTLPLPQSALPNQNEGRPDEPAAAAS</sequence>
<dbReference type="GO" id="GO:0000155">
    <property type="term" value="F:phosphorelay sensor kinase activity"/>
    <property type="evidence" value="ECO:0007669"/>
    <property type="project" value="InterPro"/>
</dbReference>
<dbReference type="InterPro" id="IPR011123">
    <property type="entry name" value="Y_Y_Y"/>
</dbReference>
<dbReference type="PANTHER" id="PTHR43547:SF2">
    <property type="entry name" value="HYBRID SIGNAL TRANSDUCTION HISTIDINE KINASE C"/>
    <property type="match status" value="1"/>
</dbReference>
<evidence type="ECO:0000259" key="6">
    <source>
        <dbReference type="PROSITE" id="PS50109"/>
    </source>
</evidence>
<dbReference type="PRINTS" id="PR00344">
    <property type="entry name" value="BCTRLSENSOR"/>
</dbReference>
<dbReference type="InterPro" id="IPR015943">
    <property type="entry name" value="WD40/YVTN_repeat-like_dom_sf"/>
</dbReference>
<dbReference type="FunFam" id="3.30.565.10:FF:000006">
    <property type="entry name" value="Sensor histidine kinase WalK"/>
    <property type="match status" value="1"/>
</dbReference>
<reference evidence="7 8" key="1">
    <citation type="journal article" date="2012" name="Environ. Microbiol.">
        <title>Complete genome of Candidatus Chloracidobacterium thermophilum, a chlorophyll-based photoheterotroph belonging to the phylum Acidobacteria.</title>
        <authorList>
            <person name="Garcia Costas A.M."/>
            <person name="Liu Z."/>
            <person name="Tomsho L.P."/>
            <person name="Schuster S.C."/>
            <person name="Ward D.M."/>
            <person name="Bryant D.A."/>
        </authorList>
    </citation>
    <scope>NUCLEOTIDE SEQUENCE [LARGE SCALE GENOMIC DNA]</scope>
    <source>
        <strain evidence="7 8">B</strain>
    </source>
</reference>
<dbReference type="SUPFAM" id="SSF47384">
    <property type="entry name" value="Homodimeric domain of signal transducing histidine kinase"/>
    <property type="match status" value="1"/>
</dbReference>
<feature type="domain" description="Histidine kinase" evidence="6">
    <location>
        <begin position="885"/>
        <end position="1109"/>
    </location>
</feature>
<dbReference type="Proteomes" id="UP000006791">
    <property type="component" value="Chromosome 2"/>
</dbReference>
<dbReference type="AlphaFoldDB" id="G2LLN7"/>
<keyword evidence="3" id="KW-0597">Phosphoprotein</keyword>
<dbReference type="Gene3D" id="2.130.10.10">
    <property type="entry name" value="YVTN repeat-like/Quinoprotein amine dehydrogenase"/>
    <property type="match status" value="4"/>
</dbReference>
<dbReference type="EC" id="2.7.13.3" evidence="2"/>
<dbReference type="Pfam" id="PF00512">
    <property type="entry name" value="HisKA"/>
    <property type="match status" value="1"/>
</dbReference>
<dbReference type="SMART" id="SM00388">
    <property type="entry name" value="HisKA"/>
    <property type="match status" value="1"/>
</dbReference>
<dbReference type="Gene3D" id="3.30.565.10">
    <property type="entry name" value="Histidine kinase-like ATPase, C-terminal domain"/>
    <property type="match status" value="1"/>
</dbReference>
<dbReference type="InterPro" id="IPR013783">
    <property type="entry name" value="Ig-like_fold"/>
</dbReference>
<dbReference type="SMART" id="SM00387">
    <property type="entry name" value="HATPase_c"/>
    <property type="match status" value="1"/>
</dbReference>
<dbReference type="PROSITE" id="PS50109">
    <property type="entry name" value="HIS_KIN"/>
    <property type="match status" value="1"/>
</dbReference>
<keyword evidence="4" id="KW-0808">Transferase</keyword>
<dbReference type="InterPro" id="IPR036890">
    <property type="entry name" value="HATPase_C_sf"/>
</dbReference>
<evidence type="ECO:0000313" key="7">
    <source>
        <dbReference type="EMBL" id="AEP13833.1"/>
    </source>
</evidence>
<dbReference type="SUPFAM" id="SSF55874">
    <property type="entry name" value="ATPase domain of HSP90 chaperone/DNA topoisomerase II/histidine kinase"/>
    <property type="match status" value="1"/>
</dbReference>
<protein>
    <recommendedName>
        <fullName evidence="2">histidine kinase</fullName>
        <ecNumber evidence="2">2.7.13.3</ecNumber>
    </recommendedName>
</protein>
<gene>
    <name evidence="7" type="ordered locus">Cabther_B0836</name>
</gene>
<dbReference type="InterPro" id="IPR004358">
    <property type="entry name" value="Sig_transdc_His_kin-like_C"/>
</dbReference>
<dbReference type="InterPro" id="IPR011110">
    <property type="entry name" value="Reg_prop"/>
</dbReference>
<dbReference type="EMBL" id="CP002515">
    <property type="protein sequence ID" value="AEP13833.1"/>
    <property type="molecule type" value="Genomic_DNA"/>
</dbReference>
<evidence type="ECO:0000256" key="4">
    <source>
        <dbReference type="ARBA" id="ARBA00022679"/>
    </source>
</evidence>
<evidence type="ECO:0000256" key="5">
    <source>
        <dbReference type="ARBA" id="ARBA00022777"/>
    </source>
</evidence>
<keyword evidence="8" id="KW-1185">Reference proteome</keyword>
<dbReference type="Gene3D" id="1.10.287.130">
    <property type="match status" value="1"/>
</dbReference>
<dbReference type="Pfam" id="PF07495">
    <property type="entry name" value="Y_Y_Y"/>
    <property type="match status" value="1"/>
</dbReference>
<dbReference type="SUPFAM" id="SSF63829">
    <property type="entry name" value="Calcium-dependent phosphotriesterase"/>
    <property type="match status" value="3"/>
</dbReference>
<dbReference type="STRING" id="981222.Cabther_B0836"/>
<dbReference type="Pfam" id="PF02518">
    <property type="entry name" value="HATPase_c"/>
    <property type="match status" value="1"/>
</dbReference>
<dbReference type="InterPro" id="IPR003661">
    <property type="entry name" value="HisK_dim/P_dom"/>
</dbReference>
<evidence type="ECO:0000256" key="1">
    <source>
        <dbReference type="ARBA" id="ARBA00000085"/>
    </source>
</evidence>
<evidence type="ECO:0000256" key="3">
    <source>
        <dbReference type="ARBA" id="ARBA00022553"/>
    </source>
</evidence>
<dbReference type="RefSeq" id="WP_014101571.1">
    <property type="nucleotide sequence ID" value="NC_016025.1"/>
</dbReference>
<comment type="catalytic activity">
    <reaction evidence="1">
        <text>ATP + protein L-histidine = ADP + protein N-phospho-L-histidine.</text>
        <dbReference type="EC" id="2.7.13.3"/>
    </reaction>
</comment>
<dbReference type="InterPro" id="IPR003594">
    <property type="entry name" value="HATPase_dom"/>
</dbReference>
<dbReference type="CDD" id="cd00075">
    <property type="entry name" value="HATPase"/>
    <property type="match status" value="1"/>
</dbReference>
<evidence type="ECO:0000313" key="8">
    <source>
        <dbReference type="Proteomes" id="UP000006791"/>
    </source>
</evidence>